<evidence type="ECO:0000256" key="2">
    <source>
        <dbReference type="SAM" id="Phobius"/>
    </source>
</evidence>
<protein>
    <submittedName>
        <fullName evidence="3">Uncharacterized protein</fullName>
    </submittedName>
</protein>
<feature type="region of interest" description="Disordered" evidence="1">
    <location>
        <begin position="31"/>
        <end position="52"/>
    </location>
</feature>
<reference evidence="3 4" key="1">
    <citation type="submission" date="2016-10" db="EMBL/GenBank/DDBJ databases">
        <title>Pseudoalteromonas amylolytica sp. nov., isolated from the surface seawater.</title>
        <authorList>
            <person name="Wu Y.-H."/>
            <person name="Cheng H."/>
            <person name="Jin X.-B."/>
            <person name="Wang C.-S."/>
            <person name="Xu X.-W."/>
        </authorList>
    </citation>
    <scope>NUCLEOTIDE SEQUENCE [LARGE SCALE GENOMIC DNA]</scope>
    <source>
        <strain evidence="3 4">JCM 12483</strain>
    </source>
</reference>
<dbReference type="AlphaFoldDB" id="A0A1S1N897"/>
<name>A0A1S1N897_9GAMM</name>
<keyword evidence="2" id="KW-0812">Transmembrane</keyword>
<keyword evidence="4" id="KW-1185">Reference proteome</keyword>
<dbReference type="OrthoDB" id="6290542at2"/>
<gene>
    <name evidence="3" type="ORF">BIW53_01525</name>
</gene>
<accession>A0A1S1N897</accession>
<dbReference type="EMBL" id="MNAN01000010">
    <property type="protein sequence ID" value="OHU97602.1"/>
    <property type="molecule type" value="Genomic_DNA"/>
</dbReference>
<dbReference type="RefSeq" id="WP_070989982.1">
    <property type="nucleotide sequence ID" value="NZ_CBCSHD010000003.1"/>
</dbReference>
<feature type="transmembrane region" description="Helical" evidence="2">
    <location>
        <begin position="5"/>
        <end position="23"/>
    </location>
</feature>
<keyword evidence="2" id="KW-1133">Transmembrane helix</keyword>
<organism evidence="3 4">
    <name type="scientific">Pseudoalteromonas byunsanensis</name>
    <dbReference type="NCBI Taxonomy" id="327939"/>
    <lineage>
        <taxon>Bacteria</taxon>
        <taxon>Pseudomonadati</taxon>
        <taxon>Pseudomonadota</taxon>
        <taxon>Gammaproteobacteria</taxon>
        <taxon>Alteromonadales</taxon>
        <taxon>Pseudoalteromonadaceae</taxon>
        <taxon>Pseudoalteromonas</taxon>
    </lineage>
</organism>
<evidence type="ECO:0000256" key="1">
    <source>
        <dbReference type="SAM" id="MobiDB-lite"/>
    </source>
</evidence>
<comment type="caution">
    <text evidence="3">The sequence shown here is derived from an EMBL/GenBank/DDBJ whole genome shotgun (WGS) entry which is preliminary data.</text>
</comment>
<dbReference type="Proteomes" id="UP000180253">
    <property type="component" value="Unassembled WGS sequence"/>
</dbReference>
<dbReference type="STRING" id="327939.BIW53_01525"/>
<proteinExistence type="predicted"/>
<sequence>MKAKIVIAVICTAVISYLGWIVYTPTDEVQPQTKSPKVEMDKEYKEPEAPEPKVVTTRKSVEEIVARAKNYRNPSAVIEQANQVDPSKEEEYYEFIITSFPHLKDQVNAYREATRVQKERLAALANRVEERNKDVVASGSASQSLDDDILYEQNQIAEHARVLGKQAMALTEAIRQAAYN</sequence>
<feature type="compositionally biased region" description="Basic and acidic residues" evidence="1">
    <location>
        <begin position="36"/>
        <end position="51"/>
    </location>
</feature>
<evidence type="ECO:0000313" key="3">
    <source>
        <dbReference type="EMBL" id="OHU97602.1"/>
    </source>
</evidence>
<keyword evidence="2" id="KW-0472">Membrane</keyword>
<evidence type="ECO:0000313" key="4">
    <source>
        <dbReference type="Proteomes" id="UP000180253"/>
    </source>
</evidence>